<dbReference type="PROSITE" id="PS01129">
    <property type="entry name" value="PSI_RLU"/>
    <property type="match status" value="1"/>
</dbReference>
<dbReference type="PANTHER" id="PTHR21600">
    <property type="entry name" value="MITOCHONDRIAL RNA PSEUDOURIDINE SYNTHASE"/>
    <property type="match status" value="1"/>
</dbReference>
<dbReference type="EC" id="5.4.99.26" evidence="5"/>
<protein>
    <recommendedName>
        <fullName evidence="6">tRNA pseudouridine synthase C</fullName>
        <ecNumber evidence="5">5.4.99.26</ecNumber>
    </recommendedName>
    <alternativeName>
        <fullName evidence="8">tRNA pseudouridine(65) synthase</fullName>
    </alternativeName>
    <alternativeName>
        <fullName evidence="9">tRNA pseudouridylate synthase C</fullName>
    </alternativeName>
    <alternativeName>
        <fullName evidence="7">tRNA-uridine isomerase C</fullName>
    </alternativeName>
</protein>
<dbReference type="Pfam" id="PF00849">
    <property type="entry name" value="PseudoU_synth_2"/>
    <property type="match status" value="1"/>
</dbReference>
<evidence type="ECO:0000256" key="8">
    <source>
        <dbReference type="ARBA" id="ARBA00041975"/>
    </source>
</evidence>
<comment type="catalytic activity">
    <reaction evidence="3">
        <text>uridine(65) in tRNA = pseudouridine(65) in tRNA</text>
        <dbReference type="Rhea" id="RHEA:42536"/>
        <dbReference type="Rhea" id="RHEA-COMP:10103"/>
        <dbReference type="Rhea" id="RHEA-COMP:10104"/>
        <dbReference type="ChEBI" id="CHEBI:65314"/>
        <dbReference type="ChEBI" id="CHEBI:65315"/>
        <dbReference type="EC" id="5.4.99.26"/>
    </reaction>
</comment>
<dbReference type="PANTHER" id="PTHR21600:SF56">
    <property type="entry name" value="TRNA PSEUDOURIDINE SYNTHASE C"/>
    <property type="match status" value="1"/>
</dbReference>
<dbReference type="InterPro" id="IPR006224">
    <property type="entry name" value="PsdUridine_synth_RluA-like_CS"/>
</dbReference>
<feature type="domain" description="Pseudouridine synthase RsuA/RluA-like" evidence="10">
    <location>
        <begin position="11"/>
        <end position="166"/>
    </location>
</feature>
<comment type="function">
    <text evidence="4">Responsible for synthesis of pseudouridine from uracil-65 in transfer RNAs.</text>
</comment>
<evidence type="ECO:0000256" key="7">
    <source>
        <dbReference type="ARBA" id="ARBA00041803"/>
    </source>
</evidence>
<comment type="caution">
    <text evidence="11">The sequence shown here is derived from an EMBL/GenBank/DDBJ whole genome shotgun (WGS) entry which is preliminary data.</text>
</comment>
<dbReference type="Gene3D" id="3.30.2350.10">
    <property type="entry name" value="Pseudouridine synthase"/>
    <property type="match status" value="1"/>
</dbReference>
<dbReference type="EMBL" id="BAABLF010000005">
    <property type="protein sequence ID" value="GAA5188279.1"/>
    <property type="molecule type" value="Genomic_DNA"/>
</dbReference>
<evidence type="ECO:0000256" key="2">
    <source>
        <dbReference type="ARBA" id="ARBA00023235"/>
    </source>
</evidence>
<keyword evidence="1" id="KW-0819">tRNA processing</keyword>
<organism evidence="11 12">
    <name type="scientific">Ferrimonas gelatinilytica</name>
    <dbReference type="NCBI Taxonomy" id="1255257"/>
    <lineage>
        <taxon>Bacteria</taxon>
        <taxon>Pseudomonadati</taxon>
        <taxon>Pseudomonadota</taxon>
        <taxon>Gammaproteobacteria</taxon>
        <taxon>Alteromonadales</taxon>
        <taxon>Ferrimonadaceae</taxon>
        <taxon>Ferrimonas</taxon>
    </lineage>
</organism>
<dbReference type="InterPro" id="IPR006145">
    <property type="entry name" value="PsdUridine_synth_RsuA/RluA"/>
</dbReference>
<name>A0ABP9RW09_9GAMM</name>
<proteinExistence type="predicted"/>
<dbReference type="Proteomes" id="UP001501600">
    <property type="component" value="Unassembled WGS sequence"/>
</dbReference>
<reference evidence="12" key="1">
    <citation type="journal article" date="2019" name="Int. J. Syst. Evol. Microbiol.">
        <title>The Global Catalogue of Microorganisms (GCM) 10K type strain sequencing project: providing services to taxonomists for standard genome sequencing and annotation.</title>
        <authorList>
            <consortium name="The Broad Institute Genomics Platform"/>
            <consortium name="The Broad Institute Genome Sequencing Center for Infectious Disease"/>
            <person name="Wu L."/>
            <person name="Ma J."/>
        </authorList>
    </citation>
    <scope>NUCLEOTIDE SEQUENCE [LARGE SCALE GENOMIC DNA]</scope>
    <source>
        <strain evidence="12">JCM 18720</strain>
    </source>
</reference>
<evidence type="ECO:0000256" key="4">
    <source>
        <dbReference type="ARBA" id="ARBA00037670"/>
    </source>
</evidence>
<evidence type="ECO:0000259" key="10">
    <source>
        <dbReference type="Pfam" id="PF00849"/>
    </source>
</evidence>
<evidence type="ECO:0000256" key="9">
    <source>
        <dbReference type="ARBA" id="ARBA00043049"/>
    </source>
</evidence>
<keyword evidence="2" id="KW-0413">Isomerase</keyword>
<evidence type="ECO:0000313" key="12">
    <source>
        <dbReference type="Proteomes" id="UP001501600"/>
    </source>
</evidence>
<evidence type="ECO:0000313" key="11">
    <source>
        <dbReference type="EMBL" id="GAA5188279.1"/>
    </source>
</evidence>
<accession>A0ABP9RW09</accession>
<evidence type="ECO:0000256" key="3">
    <source>
        <dbReference type="ARBA" id="ARBA00036607"/>
    </source>
</evidence>
<keyword evidence="12" id="KW-1185">Reference proteome</keyword>
<dbReference type="RefSeq" id="WP_345315739.1">
    <property type="nucleotide sequence ID" value="NZ_BAABLF010000005.1"/>
</dbReference>
<evidence type="ECO:0000256" key="1">
    <source>
        <dbReference type="ARBA" id="ARBA00022694"/>
    </source>
</evidence>
<sequence length="240" mass="27240">MPLNILHLDPDLVAIDKPAGMLVHRGERASHGGEPVLQALRRQLGQRLYPVHRLDKATSGVLIMALSPEVASRLVAQWSEVEKHYLAVVRGHLSDCQLDLPLAAPRDRFDPHWTPGPEKPAQTRFTALAQVELPLAIDKYPCSRYSLVRCQPLTGRKHQIRRHLRHLGHPILCDTRYGKNRHYHHFRDQVRIDRMLLHCEQLRLTHPVSGEPMILSAEPDPVFLRALTYLGLKPNGESSG</sequence>
<dbReference type="SUPFAM" id="SSF55120">
    <property type="entry name" value="Pseudouridine synthase"/>
    <property type="match status" value="1"/>
</dbReference>
<evidence type="ECO:0000256" key="6">
    <source>
        <dbReference type="ARBA" id="ARBA00040675"/>
    </source>
</evidence>
<evidence type="ECO:0000256" key="5">
    <source>
        <dbReference type="ARBA" id="ARBA00038943"/>
    </source>
</evidence>
<gene>
    <name evidence="11" type="ORF">GCM10025772_07870</name>
</gene>
<dbReference type="InterPro" id="IPR020103">
    <property type="entry name" value="PsdUridine_synth_cat_dom_sf"/>
</dbReference>
<dbReference type="InterPro" id="IPR050188">
    <property type="entry name" value="RluA_PseudoU_synthase"/>
</dbReference>